<dbReference type="EMBL" id="NVWI01000017">
    <property type="protein sequence ID" value="PCJ39215.1"/>
    <property type="molecule type" value="Genomic_DNA"/>
</dbReference>
<dbReference type="AlphaFoldDB" id="A0A2A5C6J4"/>
<protein>
    <submittedName>
        <fullName evidence="1">Uncharacterized protein</fullName>
    </submittedName>
</protein>
<evidence type="ECO:0000313" key="2">
    <source>
        <dbReference type="Proteomes" id="UP000228987"/>
    </source>
</evidence>
<comment type="caution">
    <text evidence="1">The sequence shown here is derived from an EMBL/GenBank/DDBJ whole genome shotgun (WGS) entry which is preliminary data.</text>
</comment>
<accession>A0A2A5C6J4</accession>
<gene>
    <name evidence="1" type="ORF">COA71_14500</name>
</gene>
<evidence type="ECO:0000313" key="1">
    <source>
        <dbReference type="EMBL" id="PCJ39215.1"/>
    </source>
</evidence>
<reference evidence="2" key="1">
    <citation type="submission" date="2017-08" db="EMBL/GenBank/DDBJ databases">
        <title>A dynamic microbial community with high functional redundancy inhabits the cold, oxic subseafloor aquifer.</title>
        <authorList>
            <person name="Tully B.J."/>
            <person name="Wheat C.G."/>
            <person name="Glazer B.T."/>
            <person name="Huber J.A."/>
        </authorList>
    </citation>
    <scope>NUCLEOTIDE SEQUENCE [LARGE SCALE GENOMIC DNA]</scope>
</reference>
<sequence>MNTTCNKIAFGNKADALLFIKDMKRQLKYQSTKNKGKLRTYECHFCGEWHLTSKKKHKRKTA</sequence>
<dbReference type="Proteomes" id="UP000228987">
    <property type="component" value="Unassembled WGS sequence"/>
</dbReference>
<proteinExistence type="predicted"/>
<organism evidence="1 2">
    <name type="scientific">SAR86 cluster bacterium</name>
    <dbReference type="NCBI Taxonomy" id="2030880"/>
    <lineage>
        <taxon>Bacteria</taxon>
        <taxon>Pseudomonadati</taxon>
        <taxon>Pseudomonadota</taxon>
        <taxon>Gammaproteobacteria</taxon>
        <taxon>SAR86 cluster</taxon>
    </lineage>
</organism>
<name>A0A2A5C6J4_9GAMM</name>